<dbReference type="PANTHER" id="PTHR45697">
    <property type="entry name" value="ADP-RIBOSYLATION FACTOR-LIKE PROTEIN 2-RELATED"/>
    <property type="match status" value="1"/>
</dbReference>
<dbReference type="Pfam" id="PF00025">
    <property type="entry name" value="Arf"/>
    <property type="match status" value="1"/>
</dbReference>
<dbReference type="InterPro" id="IPR027417">
    <property type="entry name" value="P-loop_NTPase"/>
</dbReference>
<dbReference type="PRINTS" id="PR00328">
    <property type="entry name" value="SAR1GTPBP"/>
</dbReference>
<dbReference type="InterPro" id="IPR044612">
    <property type="entry name" value="ARL2/3"/>
</dbReference>
<sequence length="169" mass="19233">MHKNFSLNIWDIGGQTSLRAYWRNYFESTDSMVWVIDSVDRERLNDTKFELDKLLLEERLQGASLLVFANKQDLDGSLSISELEDRAANPIELAQFYIIKKWGCNAQQHYTAHSTHKKANYSVNCKAWAALQPMHSSPCTAHPSHMGCFAAHAKQTCHTASYSAHCLQK</sequence>
<gene>
    <name evidence="4" type="ORF">PPACK8108_LOCUS8190</name>
</gene>
<dbReference type="SUPFAM" id="SSF52540">
    <property type="entry name" value="P-loop containing nucleoside triphosphate hydrolases"/>
    <property type="match status" value="1"/>
</dbReference>
<evidence type="ECO:0000313" key="5">
    <source>
        <dbReference type="Proteomes" id="UP001153365"/>
    </source>
</evidence>
<evidence type="ECO:0000256" key="3">
    <source>
        <dbReference type="PIRSR" id="PIRSR606689-1"/>
    </source>
</evidence>
<dbReference type="Proteomes" id="UP001153365">
    <property type="component" value="Unassembled WGS sequence"/>
</dbReference>
<keyword evidence="1 3" id="KW-0547">Nucleotide-binding</keyword>
<dbReference type="AlphaFoldDB" id="A0AAV0AXP2"/>
<dbReference type="GO" id="GO:0005525">
    <property type="term" value="F:GTP binding"/>
    <property type="evidence" value="ECO:0007669"/>
    <property type="project" value="UniProtKB-KW"/>
</dbReference>
<feature type="binding site" evidence="3">
    <location>
        <begin position="70"/>
        <end position="73"/>
    </location>
    <ligand>
        <name>GTP</name>
        <dbReference type="ChEBI" id="CHEBI:37565"/>
    </ligand>
</feature>
<protein>
    <submittedName>
        <fullName evidence="4">ADP-ribosylation factor family-domain-containing protein</fullName>
    </submittedName>
</protein>
<keyword evidence="2 3" id="KW-0342">GTP-binding</keyword>
<reference evidence="4" key="1">
    <citation type="submission" date="2022-06" db="EMBL/GenBank/DDBJ databases">
        <authorList>
            <consortium name="SYNGENTA / RWTH Aachen University"/>
        </authorList>
    </citation>
    <scope>NUCLEOTIDE SEQUENCE</scope>
</reference>
<feature type="binding site" evidence="3">
    <location>
        <position position="14"/>
    </location>
    <ligand>
        <name>GTP</name>
        <dbReference type="ChEBI" id="CHEBI:37565"/>
    </ligand>
</feature>
<dbReference type="SMART" id="SM00177">
    <property type="entry name" value="ARF"/>
    <property type="match status" value="1"/>
</dbReference>
<evidence type="ECO:0000313" key="4">
    <source>
        <dbReference type="EMBL" id="CAH7673302.1"/>
    </source>
</evidence>
<dbReference type="Gene3D" id="3.40.50.300">
    <property type="entry name" value="P-loop containing nucleotide triphosphate hydrolases"/>
    <property type="match status" value="1"/>
</dbReference>
<dbReference type="EMBL" id="CALTRL010001666">
    <property type="protein sequence ID" value="CAH7673302.1"/>
    <property type="molecule type" value="Genomic_DNA"/>
</dbReference>
<accession>A0AAV0AXP2</accession>
<evidence type="ECO:0000256" key="1">
    <source>
        <dbReference type="ARBA" id="ARBA00022741"/>
    </source>
</evidence>
<comment type="caution">
    <text evidence="4">The sequence shown here is derived from an EMBL/GenBank/DDBJ whole genome shotgun (WGS) entry which is preliminary data.</text>
</comment>
<name>A0AAV0AXP2_PHAPC</name>
<keyword evidence="5" id="KW-1185">Reference proteome</keyword>
<dbReference type="PROSITE" id="PS51417">
    <property type="entry name" value="ARF"/>
    <property type="match status" value="1"/>
</dbReference>
<dbReference type="InterPro" id="IPR006689">
    <property type="entry name" value="Small_GTPase_ARF/SAR"/>
</dbReference>
<organism evidence="4 5">
    <name type="scientific">Phakopsora pachyrhizi</name>
    <name type="common">Asian soybean rust disease fungus</name>
    <dbReference type="NCBI Taxonomy" id="170000"/>
    <lineage>
        <taxon>Eukaryota</taxon>
        <taxon>Fungi</taxon>
        <taxon>Dikarya</taxon>
        <taxon>Basidiomycota</taxon>
        <taxon>Pucciniomycotina</taxon>
        <taxon>Pucciniomycetes</taxon>
        <taxon>Pucciniales</taxon>
        <taxon>Phakopsoraceae</taxon>
        <taxon>Phakopsora</taxon>
    </lineage>
</organism>
<proteinExistence type="predicted"/>
<evidence type="ECO:0000256" key="2">
    <source>
        <dbReference type="ARBA" id="ARBA00023134"/>
    </source>
</evidence>
<dbReference type="GO" id="GO:0003924">
    <property type="term" value="F:GTPase activity"/>
    <property type="evidence" value="ECO:0007669"/>
    <property type="project" value="InterPro"/>
</dbReference>